<organism evidence="1 2">
    <name type="scientific">Steinernema carpocapsae</name>
    <name type="common">Entomopathogenic nematode</name>
    <dbReference type="NCBI Taxonomy" id="34508"/>
    <lineage>
        <taxon>Eukaryota</taxon>
        <taxon>Metazoa</taxon>
        <taxon>Ecdysozoa</taxon>
        <taxon>Nematoda</taxon>
        <taxon>Chromadorea</taxon>
        <taxon>Rhabditida</taxon>
        <taxon>Tylenchina</taxon>
        <taxon>Panagrolaimomorpha</taxon>
        <taxon>Strongyloidoidea</taxon>
        <taxon>Steinernematidae</taxon>
        <taxon>Steinernema</taxon>
    </lineage>
</organism>
<keyword evidence="2" id="KW-1185">Reference proteome</keyword>
<protein>
    <submittedName>
        <fullName evidence="1">Uncharacterized protein</fullName>
    </submittedName>
</protein>
<dbReference type="AlphaFoldDB" id="A0A4U5PJ17"/>
<dbReference type="Proteomes" id="UP000298663">
    <property type="component" value="Unassembled WGS sequence"/>
</dbReference>
<name>A0A4U5PJ17_STECR</name>
<dbReference type="EMBL" id="AZBU02000002">
    <property type="protein sequence ID" value="TKR96692.1"/>
    <property type="molecule type" value="Genomic_DNA"/>
</dbReference>
<reference evidence="1 2" key="1">
    <citation type="journal article" date="2015" name="Genome Biol.">
        <title>Comparative genomics of Steinernema reveals deeply conserved gene regulatory networks.</title>
        <authorList>
            <person name="Dillman A.R."/>
            <person name="Macchietto M."/>
            <person name="Porter C.F."/>
            <person name="Rogers A."/>
            <person name="Williams B."/>
            <person name="Antoshechkin I."/>
            <person name="Lee M.M."/>
            <person name="Goodwin Z."/>
            <person name="Lu X."/>
            <person name="Lewis E.E."/>
            <person name="Goodrich-Blair H."/>
            <person name="Stock S.P."/>
            <person name="Adams B.J."/>
            <person name="Sternberg P.W."/>
            <person name="Mortazavi A."/>
        </authorList>
    </citation>
    <scope>NUCLEOTIDE SEQUENCE [LARGE SCALE GENOMIC DNA]</scope>
    <source>
        <strain evidence="1 2">ALL</strain>
    </source>
</reference>
<proteinExistence type="predicted"/>
<accession>A0A4U5PJ17</accession>
<evidence type="ECO:0000313" key="2">
    <source>
        <dbReference type="Proteomes" id="UP000298663"/>
    </source>
</evidence>
<reference evidence="1 2" key="2">
    <citation type="journal article" date="2019" name="G3 (Bethesda)">
        <title>Hybrid Assembly of the Genome of the Entomopathogenic Nematode Steinernema carpocapsae Identifies the X-Chromosome.</title>
        <authorList>
            <person name="Serra L."/>
            <person name="Macchietto M."/>
            <person name="Macias-Munoz A."/>
            <person name="McGill C.J."/>
            <person name="Rodriguez I.M."/>
            <person name="Rodriguez B."/>
            <person name="Murad R."/>
            <person name="Mortazavi A."/>
        </authorList>
    </citation>
    <scope>NUCLEOTIDE SEQUENCE [LARGE SCALE GENOMIC DNA]</scope>
    <source>
        <strain evidence="1 2">ALL</strain>
    </source>
</reference>
<comment type="caution">
    <text evidence="1">The sequence shown here is derived from an EMBL/GenBank/DDBJ whole genome shotgun (WGS) entry which is preliminary data.</text>
</comment>
<gene>
    <name evidence="1" type="ORF">L596_010675</name>
</gene>
<evidence type="ECO:0000313" key="1">
    <source>
        <dbReference type="EMBL" id="TKR96692.1"/>
    </source>
</evidence>
<sequence length="111" mass="13090">MLNKQSKLKPGDEIVLFNSLERLNPKSTYKPYLDMLQNRTMTPLISHKDMPMSDLPTVMRPLWQVERRRAEESFTSVRSFYGFIKFFLPQAVRRGLRALDRNAIQLLNPCF</sequence>